<comment type="similarity">
    <text evidence="2">Belongs to the CorA metal ion transporter (MIT) (TC 1.A.35) family.</text>
</comment>
<dbReference type="Gene3D" id="1.20.58.340">
    <property type="entry name" value="Magnesium transport protein CorA, transmembrane region"/>
    <property type="match status" value="2"/>
</dbReference>
<evidence type="ECO:0000313" key="13">
    <source>
        <dbReference type="EMBL" id="MBI9113621.1"/>
    </source>
</evidence>
<dbReference type="GO" id="GO:0050897">
    <property type="term" value="F:cobalt ion binding"/>
    <property type="evidence" value="ECO:0007669"/>
    <property type="project" value="TreeGrafter"/>
</dbReference>
<gene>
    <name evidence="13" type="ORF">JAV76_01180</name>
</gene>
<keyword evidence="14" id="KW-1185">Reference proteome</keyword>
<accession>A0A934M9X1</accession>
<dbReference type="Proteomes" id="UP000602087">
    <property type="component" value="Unassembled WGS sequence"/>
</dbReference>
<keyword evidence="9 12" id="KW-0472">Membrane</keyword>
<sequence>MRHVAVFEDGHPVDDATATTPAELAREDLSPHHVAVVAYDRPTRADVLELGELLDLHPLLVEDLLHGSQRPKLERYGDALFVVLRSAAYLDDDEDVDLDELHVVIQGRWAVVLRQGDPTDIDWDFSALEQDPTLLTLGPEAVLYTLIDQVVDGYFGVLDGVSTDIEEIEREVFSGDAAVPQRIYRLSREVVDLQHATAPLVSVVEALRAGFLKYGTTDELQTYLQDAADHLARVNSRVTEIREVLGQILTVNATLVGQRQNEDMKTISAWAAILFAPTLIGAIYGMNFDHMPELHWQYGYPLALAAMVALGAGLYVVFKRNRWL</sequence>
<evidence type="ECO:0000256" key="5">
    <source>
        <dbReference type="ARBA" id="ARBA00022692"/>
    </source>
</evidence>
<dbReference type="Pfam" id="PF01544">
    <property type="entry name" value="CorA"/>
    <property type="match status" value="1"/>
</dbReference>
<keyword evidence="8" id="KW-0406">Ion transport</keyword>
<dbReference type="PANTHER" id="PTHR46494:SF1">
    <property type="entry name" value="CORA FAMILY METAL ION TRANSPORTER (EUROFUNG)"/>
    <property type="match status" value="1"/>
</dbReference>
<dbReference type="GO" id="GO:0015087">
    <property type="term" value="F:cobalt ion transmembrane transporter activity"/>
    <property type="evidence" value="ECO:0007669"/>
    <property type="project" value="TreeGrafter"/>
</dbReference>
<dbReference type="Gene3D" id="3.30.460.20">
    <property type="entry name" value="CorA soluble domain-like"/>
    <property type="match status" value="1"/>
</dbReference>
<keyword evidence="5 12" id="KW-0812">Transmembrane</keyword>
<keyword evidence="4" id="KW-1003">Cell membrane</keyword>
<keyword evidence="6" id="KW-0460">Magnesium</keyword>
<feature type="transmembrane region" description="Helical" evidence="12">
    <location>
        <begin position="298"/>
        <end position="318"/>
    </location>
</feature>
<evidence type="ECO:0000256" key="10">
    <source>
        <dbReference type="ARBA" id="ARBA00034269"/>
    </source>
</evidence>
<reference evidence="13" key="1">
    <citation type="submission" date="2020-12" db="EMBL/GenBank/DDBJ databases">
        <title>Sanguibacter suaedae sp. nov., isolated from Suaeda aralocaspica.</title>
        <authorList>
            <person name="Ma Q."/>
        </authorList>
    </citation>
    <scope>NUCLEOTIDE SEQUENCE</scope>
    <source>
        <strain evidence="13">YZGR15</strain>
    </source>
</reference>
<comment type="catalytic activity">
    <reaction evidence="10">
        <text>Mg(2+)(in) = Mg(2+)(out)</text>
        <dbReference type="Rhea" id="RHEA:29827"/>
        <dbReference type="ChEBI" id="CHEBI:18420"/>
    </reaction>
</comment>
<keyword evidence="7 12" id="KW-1133">Transmembrane helix</keyword>
<comment type="subcellular location">
    <subcellularLocation>
        <location evidence="1">Cell membrane</location>
        <topology evidence="1">Multi-pass membrane protein</topology>
    </subcellularLocation>
</comment>
<evidence type="ECO:0000313" key="14">
    <source>
        <dbReference type="Proteomes" id="UP000602087"/>
    </source>
</evidence>
<dbReference type="GO" id="GO:0015095">
    <property type="term" value="F:magnesium ion transmembrane transporter activity"/>
    <property type="evidence" value="ECO:0007669"/>
    <property type="project" value="TreeGrafter"/>
</dbReference>
<evidence type="ECO:0000256" key="3">
    <source>
        <dbReference type="ARBA" id="ARBA00022448"/>
    </source>
</evidence>
<feature type="transmembrane region" description="Helical" evidence="12">
    <location>
        <begin position="267"/>
        <end position="286"/>
    </location>
</feature>
<dbReference type="SUPFAM" id="SSF144083">
    <property type="entry name" value="Magnesium transport protein CorA, transmembrane region"/>
    <property type="match status" value="1"/>
</dbReference>
<evidence type="ECO:0000256" key="4">
    <source>
        <dbReference type="ARBA" id="ARBA00022475"/>
    </source>
</evidence>
<dbReference type="AlphaFoldDB" id="A0A934M9X1"/>
<evidence type="ECO:0000256" key="7">
    <source>
        <dbReference type="ARBA" id="ARBA00022989"/>
    </source>
</evidence>
<dbReference type="GO" id="GO:0005886">
    <property type="term" value="C:plasma membrane"/>
    <property type="evidence" value="ECO:0007669"/>
    <property type="project" value="UniProtKB-SubCell"/>
</dbReference>
<comment type="caution">
    <text evidence="13">The sequence shown here is derived from an EMBL/GenBank/DDBJ whole genome shotgun (WGS) entry which is preliminary data.</text>
</comment>
<keyword evidence="3" id="KW-0813">Transport</keyword>
<name>A0A934M9X1_9MICO</name>
<dbReference type="SUPFAM" id="SSF143865">
    <property type="entry name" value="CorA soluble domain-like"/>
    <property type="match status" value="1"/>
</dbReference>
<comment type="function">
    <text evidence="11">Mediates influx of magnesium ions. Alternates between open and closed states. Activated by low cytoplasmic Mg(2+) levels. Inactive when cytoplasmic Mg(2+) levels are high.</text>
</comment>
<dbReference type="InterPro" id="IPR045861">
    <property type="entry name" value="CorA_cytoplasmic_dom"/>
</dbReference>
<organism evidence="13 14">
    <name type="scientific">Sanguibacter suaedae</name>
    <dbReference type="NCBI Taxonomy" id="2795737"/>
    <lineage>
        <taxon>Bacteria</taxon>
        <taxon>Bacillati</taxon>
        <taxon>Actinomycetota</taxon>
        <taxon>Actinomycetes</taxon>
        <taxon>Micrococcales</taxon>
        <taxon>Sanguibacteraceae</taxon>
        <taxon>Sanguibacter</taxon>
    </lineage>
</organism>
<evidence type="ECO:0000256" key="2">
    <source>
        <dbReference type="ARBA" id="ARBA00009765"/>
    </source>
</evidence>
<protein>
    <submittedName>
        <fullName evidence="13">Magnesium and cobalt transport protein CorA</fullName>
    </submittedName>
</protein>
<dbReference type="InterPro" id="IPR045863">
    <property type="entry name" value="CorA_TM1_TM2"/>
</dbReference>
<evidence type="ECO:0000256" key="6">
    <source>
        <dbReference type="ARBA" id="ARBA00022842"/>
    </source>
</evidence>
<dbReference type="GO" id="GO:0000287">
    <property type="term" value="F:magnesium ion binding"/>
    <property type="evidence" value="ECO:0007669"/>
    <property type="project" value="TreeGrafter"/>
</dbReference>
<evidence type="ECO:0000256" key="11">
    <source>
        <dbReference type="ARBA" id="ARBA00045497"/>
    </source>
</evidence>
<dbReference type="InterPro" id="IPR002523">
    <property type="entry name" value="MgTranspt_CorA/ZnTranspt_ZntB"/>
</dbReference>
<evidence type="ECO:0000256" key="12">
    <source>
        <dbReference type="SAM" id="Phobius"/>
    </source>
</evidence>
<proteinExistence type="inferred from homology"/>
<evidence type="ECO:0000256" key="8">
    <source>
        <dbReference type="ARBA" id="ARBA00023065"/>
    </source>
</evidence>
<dbReference type="EMBL" id="JAEINH010000001">
    <property type="protein sequence ID" value="MBI9113621.1"/>
    <property type="molecule type" value="Genomic_DNA"/>
</dbReference>
<dbReference type="PANTHER" id="PTHR46494">
    <property type="entry name" value="CORA FAMILY METAL ION TRANSPORTER (EUROFUNG)"/>
    <property type="match status" value="1"/>
</dbReference>
<dbReference type="CDD" id="cd12830">
    <property type="entry name" value="MtCorA-like"/>
    <property type="match status" value="1"/>
</dbReference>
<evidence type="ECO:0000256" key="9">
    <source>
        <dbReference type="ARBA" id="ARBA00023136"/>
    </source>
</evidence>
<dbReference type="FunFam" id="1.20.58.340:FF:000004">
    <property type="entry name" value="Magnesium transport protein CorA"/>
    <property type="match status" value="1"/>
</dbReference>
<evidence type="ECO:0000256" key="1">
    <source>
        <dbReference type="ARBA" id="ARBA00004651"/>
    </source>
</evidence>